<evidence type="ECO:0000259" key="1">
    <source>
        <dbReference type="Pfam" id="PF01464"/>
    </source>
</evidence>
<name>A0A1X7KBD7_9BACT</name>
<accession>A0A1X7KBD7</accession>
<feature type="domain" description="Transglycosylase SLT" evidence="1">
    <location>
        <begin position="116"/>
        <end position="221"/>
    </location>
</feature>
<dbReference type="STRING" id="561720.SAMN06275492_12412"/>
<dbReference type="Gene3D" id="1.10.530.10">
    <property type="match status" value="1"/>
</dbReference>
<dbReference type="Pfam" id="PF01464">
    <property type="entry name" value="SLT"/>
    <property type="match status" value="1"/>
</dbReference>
<evidence type="ECO:0000313" key="2">
    <source>
        <dbReference type="EMBL" id="SMG37791.1"/>
    </source>
</evidence>
<dbReference type="SUPFAM" id="SSF53955">
    <property type="entry name" value="Lysozyme-like"/>
    <property type="match status" value="1"/>
</dbReference>
<dbReference type="InterPro" id="IPR008258">
    <property type="entry name" value="Transglycosylase_SLT_dom_1"/>
</dbReference>
<organism evidence="2 3">
    <name type="scientific">Dethiosulfovibrio salsuginis</name>
    <dbReference type="NCBI Taxonomy" id="561720"/>
    <lineage>
        <taxon>Bacteria</taxon>
        <taxon>Thermotogati</taxon>
        <taxon>Synergistota</taxon>
        <taxon>Synergistia</taxon>
        <taxon>Synergistales</taxon>
        <taxon>Dethiosulfovibrionaceae</taxon>
        <taxon>Dethiosulfovibrio</taxon>
    </lineage>
</organism>
<dbReference type="EMBL" id="FXBB01000024">
    <property type="protein sequence ID" value="SMG37791.1"/>
    <property type="molecule type" value="Genomic_DNA"/>
</dbReference>
<dbReference type="InterPro" id="IPR023346">
    <property type="entry name" value="Lysozyme-like_dom_sf"/>
</dbReference>
<dbReference type="AlphaFoldDB" id="A0A1X7KBD7"/>
<gene>
    <name evidence="2" type="ORF">SAMN06275492_12412</name>
</gene>
<protein>
    <submittedName>
        <fullName evidence="2">Soluble lytic murein transglycosylase</fullName>
    </submittedName>
</protein>
<keyword evidence="3" id="KW-1185">Reference proteome</keyword>
<sequence length="226" mass="25724">MQEPELLYSEKRRNWRVMSVAVKSPPALALSLLLVLIFAPSGLAQSHVEKAKVLDEYIRNQYRSSYTVAKRAEPKPDERLKAIAKGFQRYNKEVSTSAGIQYAGYIMEACAQFGINDPALIAAMIVKESTVRPNARSRYAHGLMQINWNVHKKSIAAKFPWIKTLNDLMVPRNNILVGTWILSRYLNDSGGNMDKALHRYLGTSGTRYVRKIMGYKSTFKKELQRI</sequence>
<evidence type="ECO:0000313" key="3">
    <source>
        <dbReference type="Proteomes" id="UP000193355"/>
    </source>
</evidence>
<dbReference type="Proteomes" id="UP000193355">
    <property type="component" value="Unassembled WGS sequence"/>
</dbReference>
<reference evidence="3" key="1">
    <citation type="submission" date="2017-04" db="EMBL/GenBank/DDBJ databases">
        <authorList>
            <person name="Varghese N."/>
            <person name="Submissions S."/>
        </authorList>
    </citation>
    <scope>NUCLEOTIDE SEQUENCE [LARGE SCALE GENOMIC DNA]</scope>
    <source>
        <strain evidence="3">USBA 82</strain>
    </source>
</reference>
<proteinExistence type="predicted"/>